<dbReference type="AlphaFoldDB" id="A0A8H3J014"/>
<reference evidence="1" key="1">
    <citation type="submission" date="2021-03" db="EMBL/GenBank/DDBJ databases">
        <authorList>
            <person name="Tagirdzhanova G."/>
        </authorList>
    </citation>
    <scope>NUCLEOTIDE SEQUENCE</scope>
</reference>
<dbReference type="EMBL" id="CAJPDR010000502">
    <property type="protein sequence ID" value="CAF9938165.1"/>
    <property type="molecule type" value="Genomic_DNA"/>
</dbReference>
<gene>
    <name evidence="1" type="ORF">ALECFALPRED_007563</name>
</gene>
<evidence type="ECO:0000313" key="2">
    <source>
        <dbReference type="Proteomes" id="UP000664203"/>
    </source>
</evidence>
<organism evidence="1 2">
    <name type="scientific">Alectoria fallacina</name>
    <dbReference type="NCBI Taxonomy" id="1903189"/>
    <lineage>
        <taxon>Eukaryota</taxon>
        <taxon>Fungi</taxon>
        <taxon>Dikarya</taxon>
        <taxon>Ascomycota</taxon>
        <taxon>Pezizomycotina</taxon>
        <taxon>Lecanoromycetes</taxon>
        <taxon>OSLEUM clade</taxon>
        <taxon>Lecanoromycetidae</taxon>
        <taxon>Lecanorales</taxon>
        <taxon>Lecanorineae</taxon>
        <taxon>Parmeliaceae</taxon>
        <taxon>Alectoria</taxon>
    </lineage>
</organism>
<proteinExistence type="predicted"/>
<evidence type="ECO:0000313" key="1">
    <source>
        <dbReference type="EMBL" id="CAF9938165.1"/>
    </source>
</evidence>
<comment type="caution">
    <text evidence="1">The sequence shown here is derived from an EMBL/GenBank/DDBJ whole genome shotgun (WGS) entry which is preliminary data.</text>
</comment>
<sequence length="117" mass="13784">MATSLVYKPRMDLSDNHLFRLCLYYIYVSPQTWQVASLLNQLRKLKSGIATQEVKSTYLHLHDTQHPMWVRAKDMAKKEPVELKRVLRDEIGLGRDRWDMTVVQPLMAMARLRLITD</sequence>
<protein>
    <submittedName>
        <fullName evidence="1">Uncharacterized protein</fullName>
    </submittedName>
</protein>
<dbReference type="OrthoDB" id="5287071at2759"/>
<name>A0A8H3J014_9LECA</name>
<dbReference type="Proteomes" id="UP000664203">
    <property type="component" value="Unassembled WGS sequence"/>
</dbReference>
<accession>A0A8H3J014</accession>
<keyword evidence="2" id="KW-1185">Reference proteome</keyword>